<evidence type="ECO:0000313" key="1">
    <source>
        <dbReference type="EMBL" id="VTP69309.1"/>
    </source>
</evidence>
<name>A0A4U9I2F5_9ENTR</name>
<protein>
    <submittedName>
        <fullName evidence="1">Uncharacterized protein</fullName>
    </submittedName>
</protein>
<dbReference type="Proteomes" id="UP000310719">
    <property type="component" value="Chromosome"/>
</dbReference>
<reference evidence="1 2" key="1">
    <citation type="submission" date="2019-05" db="EMBL/GenBank/DDBJ databases">
        <authorList>
            <consortium name="Pathogen Informatics"/>
        </authorList>
    </citation>
    <scope>NUCLEOTIDE SEQUENCE [LARGE SCALE GENOMIC DNA]</scope>
    <source>
        <strain evidence="1 2">NCTC13032</strain>
    </source>
</reference>
<organism evidence="1 2">
    <name type="scientific">Leclercia adecarboxylata</name>
    <dbReference type="NCBI Taxonomy" id="83655"/>
    <lineage>
        <taxon>Bacteria</taxon>
        <taxon>Pseudomonadati</taxon>
        <taxon>Pseudomonadota</taxon>
        <taxon>Gammaproteobacteria</taxon>
        <taxon>Enterobacterales</taxon>
        <taxon>Enterobacteriaceae</taxon>
        <taxon>Leclercia</taxon>
    </lineage>
</organism>
<accession>A0A4U9I2F5</accession>
<dbReference type="EMBL" id="LR590464">
    <property type="protein sequence ID" value="VTP69309.1"/>
    <property type="molecule type" value="Genomic_DNA"/>
</dbReference>
<dbReference type="AlphaFoldDB" id="A0A4U9I2F5"/>
<proteinExistence type="predicted"/>
<gene>
    <name evidence="1" type="ORF">NCTC13032_04210</name>
</gene>
<sequence length="32" mass="3612">MVIPVENFQSHDQLATISSREIARLTGITMPR</sequence>
<evidence type="ECO:0000313" key="2">
    <source>
        <dbReference type="Proteomes" id="UP000310719"/>
    </source>
</evidence>